<dbReference type="HOGENOM" id="CLU_622712_0_0_1"/>
<proteinExistence type="predicted"/>
<feature type="compositionally biased region" description="Low complexity" evidence="1">
    <location>
        <begin position="319"/>
        <end position="330"/>
    </location>
</feature>
<feature type="compositionally biased region" description="Polar residues" evidence="1">
    <location>
        <begin position="396"/>
        <end position="408"/>
    </location>
</feature>
<dbReference type="EMBL" id="KE652295">
    <property type="protein sequence ID" value="EQL02578.1"/>
    <property type="molecule type" value="Genomic_DNA"/>
</dbReference>
<dbReference type="OrthoDB" id="5398572at2759"/>
<feature type="compositionally biased region" description="Acidic residues" evidence="1">
    <location>
        <begin position="255"/>
        <end position="268"/>
    </location>
</feature>
<feature type="compositionally biased region" description="Basic and acidic residues" evidence="1">
    <location>
        <begin position="297"/>
        <end position="308"/>
    </location>
</feature>
<name>T5AL64_OPHSC</name>
<organism evidence="2 3">
    <name type="scientific">Ophiocordyceps sinensis (strain Co18 / CGMCC 3.14243)</name>
    <name type="common">Yarsagumba caterpillar fungus</name>
    <name type="synonym">Hirsutella sinensis</name>
    <dbReference type="NCBI Taxonomy" id="911162"/>
    <lineage>
        <taxon>Eukaryota</taxon>
        <taxon>Fungi</taxon>
        <taxon>Dikarya</taxon>
        <taxon>Ascomycota</taxon>
        <taxon>Pezizomycotina</taxon>
        <taxon>Sordariomycetes</taxon>
        <taxon>Hypocreomycetidae</taxon>
        <taxon>Hypocreales</taxon>
        <taxon>Ophiocordycipitaceae</taxon>
        <taxon>Ophiocordyceps</taxon>
    </lineage>
</organism>
<feature type="region of interest" description="Disordered" evidence="1">
    <location>
        <begin position="392"/>
        <end position="440"/>
    </location>
</feature>
<evidence type="ECO:0000256" key="1">
    <source>
        <dbReference type="SAM" id="MobiDB-lite"/>
    </source>
</evidence>
<feature type="compositionally biased region" description="Acidic residues" evidence="1">
    <location>
        <begin position="339"/>
        <end position="356"/>
    </location>
</feature>
<feature type="region of interest" description="Disordered" evidence="1">
    <location>
        <begin position="297"/>
        <end position="366"/>
    </location>
</feature>
<dbReference type="AlphaFoldDB" id="T5AL64"/>
<evidence type="ECO:0000313" key="2">
    <source>
        <dbReference type="EMBL" id="EQL02578.1"/>
    </source>
</evidence>
<gene>
    <name evidence="2" type="ORF">OCS_01711</name>
</gene>
<feature type="compositionally biased region" description="Basic and acidic residues" evidence="1">
    <location>
        <begin position="409"/>
        <end position="431"/>
    </location>
</feature>
<accession>T5AL64</accession>
<evidence type="ECO:0000313" key="3">
    <source>
        <dbReference type="Proteomes" id="UP000019374"/>
    </source>
</evidence>
<dbReference type="Proteomes" id="UP000019374">
    <property type="component" value="Unassembled WGS sequence"/>
</dbReference>
<feature type="region of interest" description="Disordered" evidence="1">
    <location>
        <begin position="251"/>
        <end position="280"/>
    </location>
</feature>
<protein>
    <submittedName>
        <fullName evidence="2">Uncharacterized protein</fullName>
    </submittedName>
</protein>
<reference evidence="2 3" key="1">
    <citation type="journal article" date="2013" name="Chin. Sci. Bull.">
        <title>Genome survey uncovers the secrets of sex and lifestyle in caterpillar fungus.</title>
        <authorList>
            <person name="Hu X."/>
            <person name="Zhang Y."/>
            <person name="Xiao G."/>
            <person name="Zheng P."/>
            <person name="Xia Y."/>
            <person name="Zhang X."/>
            <person name="St Leger R.J."/>
            <person name="Liu X."/>
            <person name="Wang C."/>
        </authorList>
    </citation>
    <scope>NUCLEOTIDE SEQUENCE [LARGE SCALE GENOMIC DNA]</scope>
    <source>
        <strain evidence="3">Co18 / CGMCC 3.14243</strain>
        <tissue evidence="2">Fruit-body</tissue>
    </source>
</reference>
<sequence length="440" mass="49298">MAALLPDLQRTTNDLESQLKTQDSESKASRVILQTRRDALANLRYYFQEAGTKSVLIDWIKPGALCDLVETNKSAINILARANLVATLDYIQHVESKSDTDKRDFLQTLDASFPHLFQPLDLNPKPCPQLVLDIRTCYLIEMLACIKGKPHAPEAIARIFCQADGKFDYASPCEKGPYRRLGGDEEEDRQRCSAQIAKLLATIDKARKNFGLETLRQEFQLGELWGRLKRWIRDICDDLYQFEHSEFLPSKIVDDSDGSEDGSEDEAEEPVRIEGATAQQPFPIEAHSILELVATKRRDGANSPRDDDGQTSNGGLRQGSPVESGSGPSSRAPKRPYDAADDGEGPEADVEGEPDFQQDRRHLVHRTKVTALESWPTRVKFRRMAIGQSRLAMASENPSSALPNSSQQEVEKLERACKNPARKEHEVDAEGRPTNTVWLE</sequence>